<sequence length="7" mass="823">MSFDPNL</sequence>
<name>A0A1Y8EMC9_HUMAN</name>
<organism evidence="1 2">
    <name type="scientific">Homo sapiens</name>
    <name type="common">Human</name>
    <dbReference type="NCBI Taxonomy" id="9606"/>
    <lineage>
        <taxon>Eukaryota</taxon>
        <taxon>Metazoa</taxon>
        <taxon>Chordata</taxon>
        <taxon>Craniata</taxon>
        <taxon>Vertebrata</taxon>
        <taxon>Euteleostomi</taxon>
        <taxon>Mammalia</taxon>
        <taxon>Eutheria</taxon>
        <taxon>Euarchontoglires</taxon>
        <taxon>Primates</taxon>
        <taxon>Haplorrhini</taxon>
        <taxon>Catarrhini</taxon>
        <taxon>Hominidae</taxon>
        <taxon>Homo</taxon>
    </lineage>
</organism>
<accession>A0A1Y8EMC9</accession>
<dbReference type="EMBL" id="AL096773">
    <property type="status" value="NOT_ANNOTATED_CDS"/>
    <property type="molecule type" value="Genomic_DNA"/>
</dbReference>
<dbReference type="Antibodypedia" id="20164">
    <property type="antibodies" value="221 antibodies from 30 providers"/>
</dbReference>
<feature type="non-terminal residue" evidence="1">
    <location>
        <position position="7"/>
    </location>
</feature>
<dbReference type="OrthoDB" id="74319at2759"/>
<dbReference type="Bgee" id="ENSG00000009307">
    <property type="expression patterns" value="Expressed in calcaneal tendon and 208 other cell types or tissues"/>
</dbReference>
<dbReference type="Ensembl" id="ENST00000525970.5">
    <property type="protein sequence ID" value="ENSP00000432805.1"/>
    <property type="gene ID" value="ENSG00000009307.17"/>
</dbReference>
<protein>
    <submittedName>
        <fullName evidence="1">Cold shock domain containing E1</fullName>
    </submittedName>
</protein>
<keyword evidence="2" id="KW-1185">Reference proteome</keyword>
<gene>
    <name evidence="1" type="primary">CSDE1</name>
</gene>
<proteinExistence type="predicted"/>
<evidence type="ECO:0000313" key="2">
    <source>
        <dbReference type="Proteomes" id="UP000005640"/>
    </source>
</evidence>
<reference evidence="1" key="5">
    <citation type="submission" date="2025-09" db="UniProtKB">
        <authorList>
            <consortium name="Ensembl"/>
        </authorList>
    </citation>
    <scope>IDENTIFICATION</scope>
</reference>
<dbReference type="Proteomes" id="UP000005640">
    <property type="component" value="Chromosome 1"/>
</dbReference>
<dbReference type="EMBL" id="KF455018">
    <property type="status" value="NOT_ANNOTATED_CDS"/>
    <property type="molecule type" value="Genomic_DNA"/>
</dbReference>
<reference evidence="1 2" key="1">
    <citation type="journal article" date="2001" name="Nature">
        <title>Initial sequencing and analysis of the human genome.</title>
        <authorList>
            <consortium name="International Human Genome Sequencing Consortium"/>
            <person name="Lander E.S."/>
            <person name="Linton L.M."/>
            <person name="Birren B."/>
            <person name="Nusbaum C."/>
            <person name="Zody M.C."/>
            <person name="Baldwin J."/>
            <person name="Devon K."/>
            <person name="Dewar K."/>
            <person name="Doyle M."/>
            <person name="FitzHugh W."/>
            <person name="Funke R."/>
            <person name="Gage D."/>
            <person name="Harris K."/>
            <person name="Heaford A."/>
            <person name="Howland J."/>
            <person name="Kann L."/>
            <person name="Lehoczky J."/>
            <person name="LeVine R."/>
            <person name="McEwan P."/>
            <person name="McKernan K."/>
            <person name="Meldrim J."/>
            <person name="Mesirov J.P."/>
            <person name="Miranda C."/>
            <person name="Morris W."/>
            <person name="Naylor J."/>
            <person name="Raymond C."/>
            <person name="Rosetti M."/>
            <person name="Santos R."/>
            <person name="Sheridan A."/>
            <person name="Sougnez C."/>
            <person name="Stange-Thomann N."/>
            <person name="Stojanovic N."/>
            <person name="Subramanian A."/>
            <person name="Wyman D."/>
            <person name="Rogers J."/>
            <person name="Sulston J."/>
            <person name="Ainscough R."/>
            <person name="Beck S."/>
            <person name="Bentley D."/>
            <person name="Burton J."/>
            <person name="Clee C."/>
            <person name="Carter N."/>
            <person name="Coulson A."/>
            <person name="Deadman R."/>
            <person name="Deloukas P."/>
            <person name="Dunham A."/>
            <person name="Dunham I."/>
            <person name="Durbin R."/>
            <person name="French L."/>
            <person name="Grafham D."/>
            <person name="Gregory S."/>
            <person name="Hubbard T."/>
            <person name="Humphray S."/>
            <person name="Hunt A."/>
            <person name="Jones M."/>
            <person name="Lloyd C."/>
            <person name="McMurray A."/>
            <person name="Matthews L."/>
            <person name="Mercer S."/>
            <person name="Milne S."/>
            <person name="Mullikin J.C."/>
            <person name="Mungall A."/>
            <person name="Plumb R."/>
            <person name="Ross M."/>
            <person name="Shownkeen R."/>
            <person name="Sims S."/>
            <person name="Waterston R.H."/>
            <person name="Wilson R.K."/>
            <person name="Hillier L.W."/>
            <person name="McPherson J.D."/>
            <person name="Marra M.A."/>
            <person name="Mardis E.R."/>
            <person name="Fulton L.A."/>
            <person name="Chinwalla A.T."/>
            <person name="Pepin K.H."/>
            <person name="Gish W.R."/>
            <person name="Chissoe S.L."/>
            <person name="Wendl M.C."/>
            <person name="Delehaunty K.D."/>
            <person name="Miner T.L."/>
            <person name="Delehaunty A."/>
            <person name="Kramer J.B."/>
            <person name="Cook L.L."/>
            <person name="Fulton R.S."/>
            <person name="Johnson D.L."/>
            <person name="Minx P.J."/>
            <person name="Clifton S.W."/>
            <person name="Hawkins T."/>
            <person name="Branscomb E."/>
            <person name="Predki P."/>
            <person name="Richardson P."/>
            <person name="Wenning S."/>
            <person name="Slezak T."/>
            <person name="Doggett N."/>
            <person name="Cheng J.F."/>
            <person name="Olsen A."/>
            <person name="Lucas S."/>
            <person name="Elkin C."/>
            <person name="Uberbacher E."/>
            <person name="Frazier M."/>
            <person name="Gibbs R.A."/>
            <person name="Muzny D.M."/>
            <person name="Scherer S.E."/>
            <person name="Bouck J.B."/>
            <person name="Sodergren E.J."/>
            <person name="Worley K.C."/>
            <person name="Rives C.M."/>
            <person name="Gorrell J.H."/>
            <person name="Metzker M.L."/>
            <person name="Naylor S.L."/>
            <person name="Kucherlapati R.S."/>
            <person name="Nelson D.L."/>
            <person name="Weinstock G.M."/>
            <person name="Sakaki Y."/>
            <person name="Fujiyama A."/>
            <person name="Hattori M."/>
            <person name="Yada T."/>
            <person name="Toyoda A."/>
            <person name="Itoh T."/>
            <person name="Kawagoe C."/>
            <person name="Watanabe H."/>
            <person name="Totoki Y."/>
            <person name="Taylor T."/>
            <person name="Weissenbach J."/>
            <person name="Heilig R."/>
            <person name="Saurin W."/>
            <person name="Artiguenave F."/>
            <person name="Brottier P."/>
            <person name="Bruls T."/>
            <person name="Pelletier E."/>
            <person name="Robert C."/>
            <person name="Wincker P."/>
            <person name="Smith D.R."/>
            <person name="Doucette-Stamm L."/>
            <person name="Rubenfield M."/>
            <person name="Weinstock K."/>
            <person name="Lee H.M."/>
            <person name="Dubois J."/>
            <person name="Rosenthal A."/>
            <person name="Platzer M."/>
            <person name="Nyakatura G."/>
            <person name="Taudien S."/>
            <person name="Rump A."/>
            <person name="Yang H."/>
            <person name="Yu J."/>
            <person name="Wang J."/>
            <person name="Huang G."/>
            <person name="Gu J."/>
            <person name="Hood L."/>
            <person name="Rowen L."/>
            <person name="Madan A."/>
            <person name="Qin S."/>
            <person name="Davis R.W."/>
            <person name="Federspiel N.A."/>
            <person name="Abola A.P."/>
            <person name="Proctor M.J."/>
            <person name="Myers R.M."/>
            <person name="Schmutz J."/>
            <person name="Dickson M."/>
            <person name="Grimwood J."/>
            <person name="Cox D.R."/>
            <person name="Olson M.V."/>
            <person name="Kaul R."/>
            <person name="Raymond C."/>
            <person name="Shimizu N."/>
            <person name="Kawasaki K."/>
            <person name="Minoshima S."/>
            <person name="Evans G.A."/>
            <person name="Athanasiou M."/>
            <person name="Schultz R."/>
            <person name="Roe B.A."/>
            <person name="Chen F."/>
            <person name="Pan H."/>
            <person name="Ramser J."/>
            <person name="Lehrach H."/>
            <person name="Reinhardt R."/>
            <person name="McCombie W.R."/>
            <person name="de la Bastide M."/>
            <person name="Dedhia N."/>
            <person name="Blocker H."/>
            <person name="Hornischer K."/>
            <person name="Nordsiek G."/>
            <person name="Agarwala R."/>
            <person name="Aravind L."/>
            <person name="Bailey J.A."/>
            <person name="Bateman A."/>
            <person name="Batzoglou S."/>
            <person name="Birney E."/>
            <person name="Bork P."/>
            <person name="Brown D.G."/>
            <person name="Burge C.B."/>
            <person name="Cerutti L."/>
            <person name="Chen H.C."/>
            <person name="Church D."/>
            <person name="Clamp M."/>
            <person name="Copley R.R."/>
            <person name="Doerks T."/>
            <person name="Eddy S.R."/>
            <person name="Eichler E.E."/>
            <person name="Furey T.S."/>
            <person name="Galagan J."/>
            <person name="Gilbert J.G."/>
            <person name="Harmon C."/>
            <person name="Hayashizaki Y."/>
            <person name="Haussler D."/>
            <person name="Hermjakob H."/>
            <person name="Hokamp K."/>
            <person name="Jang W."/>
            <person name="Johnson L.S."/>
            <person name="Jones T.A."/>
            <person name="Kasif S."/>
            <person name="Kaspryzk A."/>
            <person name="Kennedy S."/>
            <person name="Kent W.J."/>
            <person name="Kitts P."/>
            <person name="Koonin E.V."/>
            <person name="Korf I."/>
            <person name="Kulp D."/>
            <person name="Lancet D."/>
            <person name="Lowe T.M."/>
            <person name="McLysaght A."/>
            <person name="Mikkelsen T."/>
            <person name="Moran J.V."/>
            <person name="Mulder N."/>
            <person name="Pollara V.J."/>
            <person name="Ponting C.P."/>
            <person name="Schuler G."/>
            <person name="Schultz J."/>
            <person name="Slater G."/>
            <person name="Smit A.F."/>
            <person name="Stupka E."/>
            <person name="Szustakowski J."/>
            <person name="Thierry-Mieg D."/>
            <person name="Thierry-Mieg J."/>
            <person name="Wagner L."/>
            <person name="Wallis J."/>
            <person name="Wheeler R."/>
            <person name="Williams A."/>
            <person name="Wolf Y.I."/>
            <person name="Wolfe K.H."/>
            <person name="Yang S.P."/>
            <person name="Yeh R.F."/>
            <person name="Collins F."/>
            <person name="Guyer M.S."/>
            <person name="Peterson J."/>
            <person name="Felsenfeld A."/>
            <person name="Wetterstrand K.A."/>
            <person name="Patrinos A."/>
            <person name="Morgan M.J."/>
            <person name="de Jong P."/>
            <person name="Catanese J.J."/>
            <person name="Osoegawa K."/>
            <person name="Shizuya H."/>
            <person name="Choi S."/>
            <person name="Chen Y.J."/>
        </authorList>
    </citation>
    <scope>NUCLEOTIDE SEQUENCE [LARGE SCALE GENOMIC DNA]</scope>
</reference>
<dbReference type="GeneTree" id="ENSGT00390000016950"/>
<dbReference type="HGNC" id="HGNC:29905">
    <property type="gene designation" value="CSDE1"/>
</dbReference>
<dbReference type="ExpressionAtlas" id="A0A1Y8EMC9">
    <property type="expression patterns" value="baseline and differential"/>
</dbReference>
<dbReference type="Ensembl" id="ENST00000525970.5">
    <property type="protein sequence ID" value="ENSP00000432805.1"/>
    <property type="gene ID" value="ENSG00000009307.18"/>
</dbReference>
<dbReference type="VEuPathDB" id="HostDB:ENSG00000009307"/>
<dbReference type="ChiTaRS" id="CSDE1">
    <property type="organism name" value="human"/>
</dbReference>
<reference evidence="1 2" key="3">
    <citation type="journal article" date="2006" name="Nature">
        <title>The DNA sequence and biological annotation of human chromosome 1.</title>
        <authorList>
            <person name="Gregory S.G."/>
            <person name="Barlow K.F."/>
            <person name="McLay K.E."/>
            <person name="Kaul R."/>
            <person name="Swarbreck D."/>
            <person name="Dunham A."/>
            <person name="Scott C.E."/>
            <person name="Howe K.L."/>
            <person name="Woodfine K."/>
            <person name="Spencer C.C."/>
            <person name="Jones M.C."/>
            <person name="Gillson C."/>
            <person name="Searle S."/>
            <person name="Zhou Y."/>
            <person name="Kokocinski F."/>
            <person name="McDonald L."/>
            <person name="Evans R."/>
            <person name="Phillips K."/>
            <person name="Atkinson A."/>
            <person name="Cooper R."/>
            <person name="Jones C."/>
            <person name="Hall R.E."/>
            <person name="Andrews T.D."/>
            <person name="Lloyd C."/>
            <person name="Ainscough R."/>
            <person name="Almeida J.P."/>
            <person name="Ambrose K.D."/>
            <person name="Anderson F."/>
            <person name="Andrew R.W."/>
            <person name="Ashwell R.I."/>
            <person name="Aubin K."/>
            <person name="Babbage A.K."/>
            <person name="Bagguley C.L."/>
            <person name="Bailey J."/>
            <person name="Beasley H."/>
            <person name="Bethel G."/>
            <person name="Bird C.P."/>
            <person name="Bray-Allen S."/>
            <person name="Brown J.Y."/>
            <person name="Brown A.J."/>
            <person name="Buckley D."/>
            <person name="Burton J."/>
            <person name="Bye J."/>
            <person name="Carder C."/>
            <person name="Chapman J.C."/>
            <person name="Clark S.Y."/>
            <person name="Clarke G."/>
            <person name="Clee C."/>
            <person name="Cobley V."/>
            <person name="Collier R.E."/>
            <person name="Corby N."/>
            <person name="Coville G.J."/>
            <person name="Davies J."/>
            <person name="Deadman R."/>
            <person name="Dunn M."/>
            <person name="Earthrowl M."/>
            <person name="Ellington A.G."/>
            <person name="Errington H."/>
            <person name="Frankish A."/>
            <person name="Frankland J."/>
            <person name="French L."/>
            <person name="Garner P."/>
            <person name="Garnett J."/>
            <person name="Gay L."/>
            <person name="Ghori M.R."/>
            <person name="Gibson R."/>
            <person name="Gilby L.M."/>
            <person name="Gillett W."/>
            <person name="Glithero R.J."/>
            <person name="Grafham D.V."/>
            <person name="Griffiths C."/>
            <person name="Griffiths-Jones S."/>
            <person name="Grocock R."/>
            <person name="Hammond S."/>
            <person name="Harrison E.S."/>
            <person name="Hart E."/>
            <person name="Haugen E."/>
            <person name="Heath P.D."/>
            <person name="Holmes S."/>
            <person name="Holt K."/>
            <person name="Howden P.J."/>
            <person name="Hunt A.R."/>
            <person name="Hunt S.E."/>
            <person name="Hunter G."/>
            <person name="Isherwood J."/>
            <person name="James R."/>
            <person name="Johnson C."/>
            <person name="Johnson D."/>
            <person name="Joy A."/>
            <person name="Kay M."/>
            <person name="Kershaw J.K."/>
            <person name="Kibukawa M."/>
            <person name="Kimberley A.M."/>
            <person name="King A."/>
            <person name="Knights A.J."/>
            <person name="Lad H."/>
            <person name="Laird G."/>
            <person name="Lawlor S."/>
            <person name="Leongamornlert D.A."/>
            <person name="Lloyd D.M."/>
            <person name="Loveland J."/>
            <person name="Lovell J."/>
            <person name="Lush M.J."/>
            <person name="Lyne R."/>
            <person name="Martin S."/>
            <person name="Mashreghi-Mohammadi M."/>
            <person name="Matthews L."/>
            <person name="Matthews N.S."/>
            <person name="McLaren S."/>
            <person name="Milne S."/>
            <person name="Mistry S."/>
            <person name="Moore M.J."/>
            <person name="Nickerson T."/>
            <person name="O'Dell C.N."/>
            <person name="Oliver K."/>
            <person name="Palmeiri A."/>
            <person name="Palmer S.A."/>
            <person name="Parker A."/>
            <person name="Patel D."/>
            <person name="Pearce A.V."/>
            <person name="Peck A.I."/>
            <person name="Pelan S."/>
            <person name="Phelps K."/>
            <person name="Phillimore B.J."/>
            <person name="Plumb R."/>
            <person name="Rajan J."/>
            <person name="Raymond C."/>
            <person name="Rouse G."/>
            <person name="Saenphimmachak C."/>
            <person name="Sehra H.K."/>
            <person name="Sheridan E."/>
            <person name="Shownkeen R."/>
            <person name="Sims S."/>
            <person name="Skuce C.D."/>
            <person name="Smith M."/>
            <person name="Steward C."/>
            <person name="Subramanian S."/>
            <person name="Sycamore N."/>
            <person name="Tracey A."/>
            <person name="Tromans A."/>
            <person name="Van Helmond Z."/>
            <person name="Wall M."/>
            <person name="Wallis J.M."/>
            <person name="White S."/>
            <person name="Whitehead S.L."/>
            <person name="Wilkinson J.E."/>
            <person name="Willey D.L."/>
            <person name="Williams H."/>
            <person name="Wilming L."/>
            <person name="Wray P.W."/>
            <person name="Wu Z."/>
            <person name="Coulson A."/>
            <person name="Vaudin M."/>
            <person name="Sulston J.E."/>
            <person name="Durbin R."/>
            <person name="Hubbard T."/>
            <person name="Wooster R."/>
            <person name="Dunham I."/>
            <person name="Carter N.P."/>
            <person name="McVean G."/>
            <person name="Ross M.T."/>
            <person name="Harrow J."/>
            <person name="Olson M.V."/>
            <person name="Beck S."/>
            <person name="Rogers J."/>
            <person name="Bentley D.R."/>
            <person name="Banerjee R."/>
            <person name="Bryant S.P."/>
            <person name="Burford D.C."/>
            <person name="Burrill W.D."/>
            <person name="Clegg S.M."/>
            <person name="Dhami P."/>
            <person name="Dovey O."/>
            <person name="Faulkner L.M."/>
            <person name="Gribble S.M."/>
            <person name="Langford C.F."/>
            <person name="Pandian R.D."/>
            <person name="Porter K.M."/>
            <person name="Prigmore E."/>
        </authorList>
    </citation>
    <scope>NUCLEOTIDE SEQUENCE [LARGE SCALE GENOMIC DNA]</scope>
</reference>
<reference evidence="1" key="4">
    <citation type="submission" date="2025-08" db="UniProtKB">
        <authorList>
            <consortium name="Ensembl"/>
        </authorList>
    </citation>
    <scope>IDENTIFICATION</scope>
</reference>
<dbReference type="OpenTargets" id="ENSG00000009307"/>
<reference evidence="1 2" key="2">
    <citation type="journal article" date="2004" name="Nature">
        <title>Finishing the euchromatic sequence of the human genome.</title>
        <authorList>
            <consortium name="International Human Genome Sequencing Consortium"/>
        </authorList>
    </citation>
    <scope>NUCLEOTIDE SEQUENCE [LARGE SCALE GENOMIC DNA]</scope>
</reference>
<evidence type="ECO:0000313" key="1">
    <source>
        <dbReference type="Ensembl" id="ENSP00000432805.1"/>
    </source>
</evidence>